<evidence type="ECO:0000259" key="1">
    <source>
        <dbReference type="Pfam" id="PF13480"/>
    </source>
</evidence>
<feature type="domain" description="BioF2-like acetyltransferase" evidence="1">
    <location>
        <begin position="102"/>
        <end position="245"/>
    </location>
</feature>
<dbReference type="Pfam" id="PF13480">
    <property type="entry name" value="Acetyltransf_6"/>
    <property type="match status" value="1"/>
</dbReference>
<dbReference type="InterPro" id="IPR038740">
    <property type="entry name" value="BioF2-like_GNAT_dom"/>
</dbReference>
<dbReference type="InterPro" id="IPR016181">
    <property type="entry name" value="Acyl_CoA_acyltransferase"/>
</dbReference>
<name>X1FZT1_9ZZZZ</name>
<dbReference type="AlphaFoldDB" id="X1FZT1"/>
<organism evidence="2">
    <name type="scientific">marine sediment metagenome</name>
    <dbReference type="NCBI Taxonomy" id="412755"/>
    <lineage>
        <taxon>unclassified sequences</taxon>
        <taxon>metagenomes</taxon>
        <taxon>ecological metagenomes</taxon>
    </lineage>
</organism>
<dbReference type="SUPFAM" id="SSF55729">
    <property type="entry name" value="Acyl-CoA N-acyltransferases (Nat)"/>
    <property type="match status" value="1"/>
</dbReference>
<dbReference type="Gene3D" id="3.40.630.30">
    <property type="match status" value="1"/>
</dbReference>
<feature type="non-terminal residue" evidence="2">
    <location>
        <position position="1"/>
    </location>
</feature>
<protein>
    <recommendedName>
        <fullName evidence="1">BioF2-like acetyltransferase domain-containing protein</fullName>
    </recommendedName>
</protein>
<reference evidence="2" key="1">
    <citation type="journal article" date="2014" name="Front. Microbiol.">
        <title>High frequency of phylogenetically diverse reductive dehalogenase-homologous genes in deep subseafloor sedimentary metagenomes.</title>
        <authorList>
            <person name="Kawai M."/>
            <person name="Futagami T."/>
            <person name="Toyoda A."/>
            <person name="Takaki Y."/>
            <person name="Nishi S."/>
            <person name="Hori S."/>
            <person name="Arai W."/>
            <person name="Tsubouchi T."/>
            <person name="Morono Y."/>
            <person name="Uchiyama I."/>
            <person name="Ito T."/>
            <person name="Fujiyama A."/>
            <person name="Inagaki F."/>
            <person name="Takami H."/>
        </authorList>
    </citation>
    <scope>NUCLEOTIDE SEQUENCE</scope>
    <source>
        <strain evidence="2">Expedition CK06-06</strain>
    </source>
</reference>
<evidence type="ECO:0000313" key="2">
    <source>
        <dbReference type="EMBL" id="GAH26283.1"/>
    </source>
</evidence>
<sequence>APLMMKDATASFIGSCEVCDYLDFIVAPDMERDFFKTLLEYLKQKDIKCLDLKCLRPDSTVLRNLVTVAENMGHTVVSNQEDVSVKLDLPETWDEYLAKLNAKQRHEVKRKLRRLSEAGNIDYYSVTDGMAINNHMNTFLKMFCESREDKAAFLASRMGSFFRLMANAMSDTGLLRLGVLQLDTVPVAMTICFDYDGCLHLYNSSYNPQYASLSVGLLCKVFCIKAGIEEGKKRFDFLKGGEAYKYRLGGRELPIYNCQIAIA</sequence>
<gene>
    <name evidence="2" type="ORF">S03H2_02605</name>
</gene>
<accession>X1FZT1</accession>
<dbReference type="EMBL" id="BARU01000887">
    <property type="protein sequence ID" value="GAH26283.1"/>
    <property type="molecule type" value="Genomic_DNA"/>
</dbReference>
<comment type="caution">
    <text evidence="2">The sequence shown here is derived from an EMBL/GenBank/DDBJ whole genome shotgun (WGS) entry which is preliminary data.</text>
</comment>
<proteinExistence type="predicted"/>